<dbReference type="SUPFAM" id="SSF57180">
    <property type="entry name" value="Cellulose-binding domain"/>
    <property type="match status" value="1"/>
</dbReference>
<evidence type="ECO:0000256" key="1">
    <source>
        <dbReference type="ARBA" id="ARBA00022729"/>
    </source>
</evidence>
<dbReference type="EMBL" id="WIGN01000680">
    <property type="protein sequence ID" value="KAF6785724.1"/>
    <property type="molecule type" value="Genomic_DNA"/>
</dbReference>
<evidence type="ECO:0000313" key="3">
    <source>
        <dbReference type="EMBL" id="KAF6785724.1"/>
    </source>
</evidence>
<dbReference type="InterPro" id="IPR000254">
    <property type="entry name" value="CBD"/>
</dbReference>
<accession>A0A8H6MIK7</accession>
<dbReference type="Proteomes" id="UP000652219">
    <property type="component" value="Unassembled WGS sequence"/>
</dbReference>
<dbReference type="Pfam" id="PF00734">
    <property type="entry name" value="CBM_1"/>
    <property type="match status" value="1"/>
</dbReference>
<dbReference type="SMART" id="SM00236">
    <property type="entry name" value="fCBD"/>
    <property type="match status" value="1"/>
</dbReference>
<comment type="caution">
    <text evidence="3">The sequence shown here is derived from an EMBL/GenBank/DDBJ whole genome shotgun (WGS) entry which is preliminary data.</text>
</comment>
<dbReference type="Gene3D" id="2.130.10.10">
    <property type="entry name" value="YVTN repeat-like/Quinoprotein amine dehydrogenase"/>
    <property type="match status" value="1"/>
</dbReference>
<sequence>VYAFGTGSAGRKLYGSSDLGASWVDLQGSQSFGAIDSAKLAGSGNEENLVYVGTNGRGVFYASGAIAGGGSGGGSTSAAVSTSTARVTSSVLSSVRTTTLATSTVRVTSSVRTSTSSAPAATATNLAKQYEQCGGQNWSGPTACVAPFTCVKANDFYSQCL</sequence>
<dbReference type="PROSITE" id="PS00562">
    <property type="entry name" value="CBM1_1"/>
    <property type="match status" value="1"/>
</dbReference>
<name>A0A8H6MIK7_9PEZI</name>
<gene>
    <name evidence="3" type="ORF">CSOJ01_15548</name>
</gene>
<reference evidence="3 4" key="1">
    <citation type="journal article" date="2020" name="Phytopathology">
        <title>Genome Sequence Resources of Colletotrichum truncatum, C. plurivorum, C. musicola, and C. sojae: Four Species Pathogenic to Soybean (Glycine max).</title>
        <authorList>
            <person name="Rogerio F."/>
            <person name="Boufleur T.R."/>
            <person name="Ciampi-Guillardi M."/>
            <person name="Sukno S.A."/>
            <person name="Thon M.R."/>
            <person name="Massola Junior N.S."/>
            <person name="Baroncelli R."/>
        </authorList>
    </citation>
    <scope>NUCLEOTIDE SEQUENCE [LARGE SCALE GENOMIC DNA]</scope>
    <source>
        <strain evidence="3 4">LFN0009</strain>
    </source>
</reference>
<keyword evidence="3" id="KW-0378">Hydrolase</keyword>
<keyword evidence="4" id="KW-1185">Reference proteome</keyword>
<keyword evidence="1" id="KW-0732">Signal</keyword>
<dbReference type="InterPro" id="IPR015943">
    <property type="entry name" value="WD40/YVTN_repeat-like_dom_sf"/>
</dbReference>
<protein>
    <submittedName>
        <fullName evidence="3">Glycoside hydrolase family 74 protein</fullName>
    </submittedName>
</protein>
<dbReference type="GO" id="GO:0016787">
    <property type="term" value="F:hydrolase activity"/>
    <property type="evidence" value="ECO:0007669"/>
    <property type="project" value="UniProtKB-KW"/>
</dbReference>
<dbReference type="InterPro" id="IPR035971">
    <property type="entry name" value="CBD_sf"/>
</dbReference>
<dbReference type="GO" id="GO:0005576">
    <property type="term" value="C:extracellular region"/>
    <property type="evidence" value="ECO:0007669"/>
    <property type="project" value="InterPro"/>
</dbReference>
<feature type="domain" description="CBM1" evidence="2">
    <location>
        <begin position="125"/>
        <end position="161"/>
    </location>
</feature>
<feature type="non-terminal residue" evidence="3">
    <location>
        <position position="1"/>
    </location>
</feature>
<organism evidence="3 4">
    <name type="scientific">Colletotrichum sojae</name>
    <dbReference type="NCBI Taxonomy" id="2175907"/>
    <lineage>
        <taxon>Eukaryota</taxon>
        <taxon>Fungi</taxon>
        <taxon>Dikarya</taxon>
        <taxon>Ascomycota</taxon>
        <taxon>Pezizomycotina</taxon>
        <taxon>Sordariomycetes</taxon>
        <taxon>Hypocreomycetidae</taxon>
        <taxon>Glomerellales</taxon>
        <taxon>Glomerellaceae</taxon>
        <taxon>Colletotrichum</taxon>
        <taxon>Colletotrichum orchidearum species complex</taxon>
    </lineage>
</organism>
<dbReference type="GO" id="GO:0005975">
    <property type="term" value="P:carbohydrate metabolic process"/>
    <property type="evidence" value="ECO:0007669"/>
    <property type="project" value="InterPro"/>
</dbReference>
<dbReference type="GO" id="GO:0030248">
    <property type="term" value="F:cellulose binding"/>
    <property type="evidence" value="ECO:0007669"/>
    <property type="project" value="InterPro"/>
</dbReference>
<proteinExistence type="predicted"/>
<dbReference type="AlphaFoldDB" id="A0A8H6MIK7"/>
<evidence type="ECO:0000313" key="4">
    <source>
        <dbReference type="Proteomes" id="UP000652219"/>
    </source>
</evidence>
<dbReference type="PROSITE" id="PS51164">
    <property type="entry name" value="CBM1_2"/>
    <property type="match status" value="1"/>
</dbReference>
<evidence type="ECO:0000259" key="2">
    <source>
        <dbReference type="PROSITE" id="PS51164"/>
    </source>
</evidence>